<name>A0A1M5L187_9BRAD</name>
<gene>
    <name evidence="1" type="ORF">SAMN05444169_3201</name>
</gene>
<dbReference type="AlphaFoldDB" id="A0A1M5L187"/>
<evidence type="ECO:0000313" key="1">
    <source>
        <dbReference type="EMBL" id="SHG58872.1"/>
    </source>
</evidence>
<organism evidence="1 2">
    <name type="scientific">Bradyrhizobium erythrophlei</name>
    <dbReference type="NCBI Taxonomy" id="1437360"/>
    <lineage>
        <taxon>Bacteria</taxon>
        <taxon>Pseudomonadati</taxon>
        <taxon>Pseudomonadota</taxon>
        <taxon>Alphaproteobacteria</taxon>
        <taxon>Hyphomicrobiales</taxon>
        <taxon>Nitrobacteraceae</taxon>
        <taxon>Bradyrhizobium</taxon>
    </lineage>
</organism>
<dbReference type="EMBL" id="LT670818">
    <property type="protein sequence ID" value="SHG58872.1"/>
    <property type="molecule type" value="Genomic_DNA"/>
</dbReference>
<reference evidence="1 2" key="1">
    <citation type="submission" date="2016-11" db="EMBL/GenBank/DDBJ databases">
        <authorList>
            <person name="Jaros S."/>
            <person name="Januszkiewicz K."/>
            <person name="Wedrychowicz H."/>
        </authorList>
    </citation>
    <scope>NUCLEOTIDE SEQUENCE [LARGE SCALE GENOMIC DNA]</scope>
    <source>
        <strain evidence="1 2">GAS242</strain>
    </source>
</reference>
<protein>
    <submittedName>
        <fullName evidence="1">Uncharacterized protein</fullName>
    </submittedName>
</protein>
<sequence length="54" mass="5527">MRLDARQDASAREIGGEFGPEIPLADVGIAGERVDDVKVNGLAGLGDTFGELAG</sequence>
<accession>A0A1M5L187</accession>
<dbReference type="Proteomes" id="UP000190675">
    <property type="component" value="Chromosome I"/>
</dbReference>
<proteinExistence type="predicted"/>
<evidence type="ECO:0000313" key="2">
    <source>
        <dbReference type="Proteomes" id="UP000190675"/>
    </source>
</evidence>